<dbReference type="RefSeq" id="WP_027840658.1">
    <property type="nucleotide sequence ID" value="NZ_LMTZ01000001.1"/>
</dbReference>
<dbReference type="Pfam" id="PF22814">
    <property type="entry name" value="WelO5"/>
    <property type="match status" value="1"/>
</dbReference>
<reference evidence="1 2" key="1">
    <citation type="journal article" date="2015" name="Genome Announc.">
        <title>Draft Genome of the Euendolithic (true boring) Cyanobacterium Mastigocoleus testarum strain BC008.</title>
        <authorList>
            <person name="Guida B.S."/>
            <person name="Garcia-Pichel F."/>
        </authorList>
    </citation>
    <scope>NUCLEOTIDE SEQUENCE [LARGE SCALE GENOMIC DNA]</scope>
    <source>
        <strain evidence="1 2">BC008</strain>
    </source>
</reference>
<comment type="caution">
    <text evidence="1">The sequence shown here is derived from an EMBL/GenBank/DDBJ whole genome shotgun (WGS) entry which is preliminary data.</text>
</comment>
<name>A0A0V8A0Q3_9CYAN</name>
<protein>
    <submittedName>
        <fullName evidence="1">Uncharacterized protein</fullName>
    </submittedName>
</protein>
<dbReference type="InterPro" id="IPR055091">
    <property type="entry name" value="WelO5-like"/>
</dbReference>
<gene>
    <name evidence="1" type="ORF">BC008_45025</name>
</gene>
<dbReference type="Proteomes" id="UP000053372">
    <property type="component" value="Unassembled WGS sequence"/>
</dbReference>
<keyword evidence="2" id="KW-1185">Reference proteome</keyword>
<sequence>MATITSDFFTLNKDSLKNYPDAINQIYRGNIDGICIKNVFSKEDMLKVKHNLENKKDYLKDYTYTQGYGKFIGAILQANTDDKTAYFKDAAALRVRLKNIFEHRDYETTIQAVFSQISGGREVQAAQESSNKVYSPAITRYTSPSQGGIKVHKGNEFIDHPAFDGLKQVAKVRNSLSYFIVVDKPEDGGELVLYDGLPDKLTVPKQDLDLDNCQKRSFQPDAGDMTIFHGATIWHAISDVKGKKNRISIGGFVGLSADERKVVYWS</sequence>
<dbReference type="Gene3D" id="2.60.120.620">
    <property type="entry name" value="q2cbj1_9rhob like domain"/>
    <property type="match status" value="1"/>
</dbReference>
<dbReference type="OrthoDB" id="506955at2"/>
<dbReference type="AlphaFoldDB" id="A0A0V8A0Q3"/>
<accession>A0A0V8A0Q3</accession>
<evidence type="ECO:0000313" key="1">
    <source>
        <dbReference type="EMBL" id="KST70365.1"/>
    </source>
</evidence>
<proteinExistence type="predicted"/>
<dbReference type="EMBL" id="LMTZ01000001">
    <property type="protein sequence ID" value="KST70365.1"/>
    <property type="molecule type" value="Genomic_DNA"/>
</dbReference>
<evidence type="ECO:0000313" key="2">
    <source>
        <dbReference type="Proteomes" id="UP000053372"/>
    </source>
</evidence>
<organism evidence="1 2">
    <name type="scientific">Mastigocoleus testarum BC008</name>
    <dbReference type="NCBI Taxonomy" id="371196"/>
    <lineage>
        <taxon>Bacteria</taxon>
        <taxon>Bacillati</taxon>
        <taxon>Cyanobacteriota</taxon>
        <taxon>Cyanophyceae</taxon>
        <taxon>Nostocales</taxon>
        <taxon>Hapalosiphonaceae</taxon>
        <taxon>Mastigocoleus</taxon>
    </lineage>
</organism>